<feature type="compositionally biased region" description="Low complexity" evidence="1">
    <location>
        <begin position="24"/>
        <end position="46"/>
    </location>
</feature>
<feature type="compositionally biased region" description="Basic residues" evidence="1">
    <location>
        <begin position="206"/>
        <end position="219"/>
    </location>
</feature>
<dbReference type="AlphaFoldDB" id="A0A0F7SMF8"/>
<feature type="compositionally biased region" description="Low complexity" evidence="1">
    <location>
        <begin position="684"/>
        <end position="707"/>
    </location>
</feature>
<reference evidence="2" key="1">
    <citation type="submission" date="2014-08" db="EMBL/GenBank/DDBJ databases">
        <authorList>
            <person name="Sharma Rahul"/>
            <person name="Thines Marco"/>
        </authorList>
    </citation>
    <scope>NUCLEOTIDE SEQUENCE</scope>
</reference>
<feature type="compositionally biased region" description="Basic and acidic residues" evidence="1">
    <location>
        <begin position="116"/>
        <end position="138"/>
    </location>
</feature>
<feature type="region of interest" description="Disordered" evidence="1">
    <location>
        <begin position="337"/>
        <end position="370"/>
    </location>
</feature>
<accession>A0A0F7SMF8</accession>
<feature type="compositionally biased region" description="Basic and acidic residues" evidence="1">
    <location>
        <begin position="178"/>
        <end position="189"/>
    </location>
</feature>
<evidence type="ECO:0000256" key="1">
    <source>
        <dbReference type="SAM" id="MobiDB-lite"/>
    </source>
</evidence>
<feature type="region of interest" description="Disordered" evidence="1">
    <location>
        <begin position="832"/>
        <end position="864"/>
    </location>
</feature>
<feature type="compositionally biased region" description="Low complexity" evidence="1">
    <location>
        <begin position="139"/>
        <end position="152"/>
    </location>
</feature>
<organism evidence="2">
    <name type="scientific">Phaffia rhodozyma</name>
    <name type="common">Yeast</name>
    <name type="synonym">Xanthophyllomyces dendrorhous</name>
    <dbReference type="NCBI Taxonomy" id="264483"/>
    <lineage>
        <taxon>Eukaryota</taxon>
        <taxon>Fungi</taxon>
        <taxon>Dikarya</taxon>
        <taxon>Basidiomycota</taxon>
        <taxon>Agaricomycotina</taxon>
        <taxon>Tremellomycetes</taxon>
        <taxon>Cystofilobasidiales</taxon>
        <taxon>Mrakiaceae</taxon>
        <taxon>Phaffia</taxon>
    </lineage>
</organism>
<evidence type="ECO:0000313" key="2">
    <source>
        <dbReference type="EMBL" id="CED83247.1"/>
    </source>
</evidence>
<name>A0A0F7SMF8_PHARH</name>
<sequence>MSAGRHAAGPLNPSTPIRKPTRPSSNLDTTTASSSSLTGSRTGQSSDDTPSKKAPSRGTVRLKRQPGAKGVVQYQSLEQLLAQAGYTETRVITPESIRIKERAAWIRAQEEEEQQEATHARETKEVSEIERFLFEDHFSSSTTDSTSQLDSNSDTDTDTVESIPKSEPGSGSTSLGRNVDEQSERETGKAKKPWSAFRPVVDNRQHSRQHRHQQLHHRLSKEWDSSSNAIVYHYPADAFSLVDHPTTGRMPRAVPSFQDIQNGHNNNINNCHSEEECGSLSSSLSTFSAADTIILSPPDLNVQAFENQSASEDDADDDQSYATWSIPFNESVEDLRMSQASSRPIRPFNRSIHHGQTPLPLPNAGPAQQALEFSESDVREDKSLFASSEAARSLRRISSLAQLSSPNSSASTSVKPKFFNAFTFFSSSSFSPASDEAILKRPALSTQPKLPDQAHDTLLKRTLRHTASTPVLARRTGSSNSSSEAVPPLPTGWLETIKNTLQSTISSTPSSIIPSTSTLMPKDAPPILRQSSSPAVLSFPLSSSSASCSENVANEKPVSVHLRSAPLIPKLTPSTVVCGSEEGEDLPPFSSLSFFNQSSGSKSGSTSTSSPVTPHGSVSETIPSPVLTPKISFGEGEGWSRTTCPGWVWTEGTDDREEDGWYATPMCSFEDSPLDNSSPPRFRAATVSSSSSSFTTSPASTASATSAATGGSRFGILRAQRSIKSLRETLAADSTAQAVALAKAKAQAEIKAAAAAAVAAATAANHAFRFKTPNRRQNKASSPLSIKHRSGPVPIFCISSPDTLELGLPPRELDVEEEERRASALVALALSSSRKEAEDEGWGGGRRKAVRKERKVRREVGRKK</sequence>
<feature type="region of interest" description="Disordered" evidence="1">
    <location>
        <begin position="1"/>
        <end position="70"/>
    </location>
</feature>
<feature type="region of interest" description="Disordered" evidence="1">
    <location>
        <begin position="109"/>
        <end position="220"/>
    </location>
</feature>
<proteinExistence type="predicted"/>
<dbReference type="EMBL" id="LN483142">
    <property type="protein sequence ID" value="CED83247.1"/>
    <property type="molecule type" value="Genomic_DNA"/>
</dbReference>
<protein>
    <submittedName>
        <fullName evidence="2">Uncharacterized protein</fullName>
    </submittedName>
</protein>
<feature type="compositionally biased region" description="Low complexity" evidence="1">
    <location>
        <begin position="600"/>
        <end position="619"/>
    </location>
</feature>
<feature type="region of interest" description="Disordered" evidence="1">
    <location>
        <begin position="600"/>
        <end position="638"/>
    </location>
</feature>
<feature type="compositionally biased region" description="Basic residues" evidence="1">
    <location>
        <begin position="845"/>
        <end position="864"/>
    </location>
</feature>
<feature type="region of interest" description="Disordered" evidence="1">
    <location>
        <begin position="672"/>
        <end position="707"/>
    </location>
</feature>